<sequence length="124" mass="14010">RLIACRLNSVCVWLCLQCIIDNFSVSDNQLFGLTVFNLEIGYQFSRAYDVYDVNFRHGAVTSTDDVVMEKRVVQHDGLYRSSFHQSTLQEPGTPEFAGPPDHLLRLAWPGDPLTLQGLRPPQSV</sequence>
<gene>
    <name evidence="1" type="ORF">g.44298</name>
</gene>
<proteinExistence type="predicted"/>
<dbReference type="EMBL" id="GEDC01005910">
    <property type="protein sequence ID" value="JAS31388.1"/>
    <property type="molecule type" value="Transcribed_RNA"/>
</dbReference>
<name>A0A1B6E0D4_9HEMI</name>
<organism evidence="1">
    <name type="scientific">Clastoptera arizonana</name>
    <name type="common">Arizona spittle bug</name>
    <dbReference type="NCBI Taxonomy" id="38151"/>
    <lineage>
        <taxon>Eukaryota</taxon>
        <taxon>Metazoa</taxon>
        <taxon>Ecdysozoa</taxon>
        <taxon>Arthropoda</taxon>
        <taxon>Hexapoda</taxon>
        <taxon>Insecta</taxon>
        <taxon>Pterygota</taxon>
        <taxon>Neoptera</taxon>
        <taxon>Paraneoptera</taxon>
        <taxon>Hemiptera</taxon>
        <taxon>Auchenorrhyncha</taxon>
        <taxon>Cercopoidea</taxon>
        <taxon>Clastopteridae</taxon>
        <taxon>Clastoptera</taxon>
    </lineage>
</organism>
<evidence type="ECO:0000313" key="1">
    <source>
        <dbReference type="EMBL" id="JAS31388.1"/>
    </source>
</evidence>
<dbReference type="AlphaFoldDB" id="A0A1B6E0D4"/>
<protein>
    <submittedName>
        <fullName evidence="1">Uncharacterized protein</fullName>
    </submittedName>
</protein>
<accession>A0A1B6E0D4</accession>
<feature type="non-terminal residue" evidence="1">
    <location>
        <position position="1"/>
    </location>
</feature>
<reference evidence="1" key="1">
    <citation type="submission" date="2015-12" db="EMBL/GenBank/DDBJ databases">
        <title>De novo transcriptome assembly of four potential Pierce s Disease insect vectors from Arizona vineyards.</title>
        <authorList>
            <person name="Tassone E.E."/>
        </authorList>
    </citation>
    <scope>NUCLEOTIDE SEQUENCE</scope>
</reference>